<dbReference type="GO" id="GO:0015740">
    <property type="term" value="P:C4-dicarboxylate transport"/>
    <property type="evidence" value="ECO:0007669"/>
    <property type="project" value="TreeGrafter"/>
</dbReference>
<evidence type="ECO:0000256" key="4">
    <source>
        <dbReference type="ARBA" id="ARBA00022519"/>
    </source>
</evidence>
<evidence type="ECO:0000256" key="2">
    <source>
        <dbReference type="ARBA" id="ARBA00022448"/>
    </source>
</evidence>
<evidence type="ECO:0000256" key="6">
    <source>
        <dbReference type="ARBA" id="ARBA00022989"/>
    </source>
</evidence>
<feature type="transmembrane region" description="Helical" evidence="9">
    <location>
        <begin position="65"/>
        <end position="82"/>
    </location>
</feature>
<keyword evidence="4 9" id="KW-0997">Cell inner membrane</keyword>
<protein>
    <recommendedName>
        <fullName evidence="9">TRAP transporter small permease protein</fullName>
    </recommendedName>
</protein>
<feature type="transmembrane region" description="Helical" evidence="9">
    <location>
        <begin position="148"/>
        <end position="170"/>
    </location>
</feature>
<dbReference type="Pfam" id="PF04290">
    <property type="entry name" value="DctQ"/>
    <property type="match status" value="1"/>
</dbReference>
<reference evidence="11" key="1">
    <citation type="submission" date="2020-03" db="EMBL/GenBank/DDBJ databases">
        <title>Genome of Pelagibius litoralis DSM 21314T.</title>
        <authorList>
            <person name="Wang G."/>
        </authorList>
    </citation>
    <scope>NUCLEOTIDE SEQUENCE</scope>
    <source>
        <strain evidence="11">DSM 21314</strain>
    </source>
</reference>
<organism evidence="11 12">
    <name type="scientific">Pelagibius litoralis</name>
    <dbReference type="NCBI Taxonomy" id="374515"/>
    <lineage>
        <taxon>Bacteria</taxon>
        <taxon>Pseudomonadati</taxon>
        <taxon>Pseudomonadota</taxon>
        <taxon>Alphaproteobacteria</taxon>
        <taxon>Rhodospirillales</taxon>
        <taxon>Rhodovibrionaceae</taxon>
        <taxon>Pelagibius</taxon>
    </lineage>
</organism>
<accession>A0A967EXR8</accession>
<keyword evidence="5 9" id="KW-0812">Transmembrane</keyword>
<dbReference type="GO" id="GO:0005886">
    <property type="term" value="C:plasma membrane"/>
    <property type="evidence" value="ECO:0007669"/>
    <property type="project" value="UniProtKB-SubCell"/>
</dbReference>
<evidence type="ECO:0000256" key="3">
    <source>
        <dbReference type="ARBA" id="ARBA00022475"/>
    </source>
</evidence>
<comment type="caution">
    <text evidence="11">The sequence shown here is derived from an EMBL/GenBank/DDBJ whole genome shotgun (WGS) entry which is preliminary data.</text>
</comment>
<dbReference type="Proteomes" id="UP000761264">
    <property type="component" value="Unassembled WGS sequence"/>
</dbReference>
<feature type="transmembrane region" description="Helical" evidence="9">
    <location>
        <begin position="103"/>
        <end position="121"/>
    </location>
</feature>
<proteinExistence type="inferred from homology"/>
<evidence type="ECO:0000313" key="12">
    <source>
        <dbReference type="Proteomes" id="UP000761264"/>
    </source>
</evidence>
<dbReference type="InterPro" id="IPR007387">
    <property type="entry name" value="TRAP_DctQ"/>
</dbReference>
<evidence type="ECO:0000256" key="8">
    <source>
        <dbReference type="ARBA" id="ARBA00038436"/>
    </source>
</evidence>
<comment type="subunit">
    <text evidence="9">The complex comprises the extracytoplasmic solute receptor protein and the two transmembrane proteins.</text>
</comment>
<dbReference type="InterPro" id="IPR055348">
    <property type="entry name" value="DctQ"/>
</dbReference>
<keyword evidence="6 9" id="KW-1133">Transmembrane helix</keyword>
<feature type="domain" description="Tripartite ATP-independent periplasmic transporters DctQ component" evidence="10">
    <location>
        <begin position="41"/>
        <end position="167"/>
    </location>
</feature>
<gene>
    <name evidence="11" type="ORF">HBA54_12270</name>
</gene>
<dbReference type="RefSeq" id="WP_167224873.1">
    <property type="nucleotide sequence ID" value="NZ_JAAQPH010000008.1"/>
</dbReference>
<evidence type="ECO:0000313" key="11">
    <source>
        <dbReference type="EMBL" id="NIA69367.1"/>
    </source>
</evidence>
<comment type="subcellular location">
    <subcellularLocation>
        <location evidence="1 9">Cell inner membrane</location>
        <topology evidence="1 9">Multi-pass membrane protein</topology>
    </subcellularLocation>
</comment>
<name>A0A967EXR8_9PROT</name>
<evidence type="ECO:0000256" key="9">
    <source>
        <dbReference type="RuleBase" id="RU369079"/>
    </source>
</evidence>
<evidence type="ECO:0000256" key="7">
    <source>
        <dbReference type="ARBA" id="ARBA00023136"/>
    </source>
</evidence>
<evidence type="ECO:0000259" key="10">
    <source>
        <dbReference type="Pfam" id="PF04290"/>
    </source>
</evidence>
<dbReference type="EMBL" id="JAAQPH010000008">
    <property type="protein sequence ID" value="NIA69367.1"/>
    <property type="molecule type" value="Genomic_DNA"/>
</dbReference>
<comment type="similarity">
    <text evidence="8 9">Belongs to the TRAP transporter small permease family.</text>
</comment>
<dbReference type="PANTHER" id="PTHR35011:SF2">
    <property type="entry name" value="2,3-DIKETO-L-GULONATE TRAP TRANSPORTER SMALL PERMEASE PROTEIN YIAM"/>
    <property type="match status" value="1"/>
</dbReference>
<feature type="transmembrane region" description="Helical" evidence="9">
    <location>
        <begin position="32"/>
        <end position="53"/>
    </location>
</feature>
<keyword evidence="7 9" id="KW-0472">Membrane</keyword>
<keyword evidence="12" id="KW-1185">Reference proteome</keyword>
<dbReference type="AlphaFoldDB" id="A0A967EXR8"/>
<evidence type="ECO:0000256" key="1">
    <source>
        <dbReference type="ARBA" id="ARBA00004429"/>
    </source>
</evidence>
<comment type="function">
    <text evidence="9">Part of the tripartite ATP-independent periplasmic (TRAP) transport system.</text>
</comment>
<keyword evidence="3" id="KW-1003">Cell membrane</keyword>
<sequence length="191" mass="20665">MNADTHRGKGALDRAFALWDRATGWVDLAARWFMGAALLGILVMLVFQVLVRYILPFPVPWVEEVAIYLSGYVALVGMSVCLRASFHLEVTLLVELLPERVRLVHVVLLNILVAAFAVYLIKYGAKFVALGAGQTTPSSYLMVSHARAALPIGGTLLLLQALTMMGRAVIALQKHKAGSDQPPAGGQITDV</sequence>
<evidence type="ECO:0000256" key="5">
    <source>
        <dbReference type="ARBA" id="ARBA00022692"/>
    </source>
</evidence>
<dbReference type="PANTHER" id="PTHR35011">
    <property type="entry name" value="2,3-DIKETO-L-GULONATE TRAP TRANSPORTER SMALL PERMEASE PROTEIN YIAM"/>
    <property type="match status" value="1"/>
</dbReference>
<keyword evidence="2 9" id="KW-0813">Transport</keyword>
<dbReference type="GO" id="GO:0022857">
    <property type="term" value="F:transmembrane transporter activity"/>
    <property type="evidence" value="ECO:0007669"/>
    <property type="project" value="UniProtKB-UniRule"/>
</dbReference>